<evidence type="ECO:0008006" key="3">
    <source>
        <dbReference type="Google" id="ProtNLM"/>
    </source>
</evidence>
<dbReference type="PANTHER" id="PTHR46844">
    <property type="entry name" value="SLR5058 PROTEIN"/>
    <property type="match status" value="1"/>
</dbReference>
<dbReference type="InterPro" id="IPR027417">
    <property type="entry name" value="P-loop_NTPase"/>
</dbReference>
<comment type="caution">
    <text evidence="1">The sequence shown here is derived from an EMBL/GenBank/DDBJ whole genome shotgun (WGS) entry which is preliminary data.</text>
</comment>
<dbReference type="Gene3D" id="3.40.50.300">
    <property type="entry name" value="P-loop containing nucleotide triphosphate hydrolases"/>
    <property type="match status" value="1"/>
</dbReference>
<sequence length="1369" mass="160751">MGAKVYGMGSDGAREATFQGKALYPSKEEQWEGSWIFQAKFHDVQQIGQKEARSSLLVELDDELSKIIKKYQHPCDNFILITNVSLTPVFQKGIKDKIDIEIIPKYHHKIKNIHVWGADEICRFLDGCPGIRQTYAHLLVPGDIIIHLLNMIKREDTDLDELVKLYCQGCFDHEQYAALDDAGDVEDERVALQRVFIDLDIKPPTLPCDKEELERYPKWLKQAAEDEERTSALSYLFDDLIPGLVLIGGPGEGKSTLAQYLMQIHRARLIGRLNELNENIDEFEKCISRVPFRILLREYAQWCASENNSDSLFLYLADRVSKESGIDITPKEIQKIIKTNPVVLILDGLDEVPEKKLRTRVLDNITSFVNQVRDVLNGNLRVIATTRPYGYSQEFDPNHYLHLTLQKLSSKNVFLYAKRWKAAREPNPKEAKRIIDGLNICSEDNVVNVLTQTPLQVTILLVIIRARGTPPKQREELFERYMDIIYIREQKKGPELLRTEHDIIYGLHKYLAYILHKRAEQDKTAALMDVKEFKKKVGEYLIHSNPLLKEEELKSKVNQILTETSQRLVLIESPQEKKVGFSLTTTREFFAAAHLVDTAKDTKERDSRFKAIAKSPHWRNVALFLAGRVGRTRPGEAPSMIDVCREIDTEGVDIFLKRGAELVMGMVEDRVMRERYNEIGGIQYALTLFDQRFILDLEEHIKKLKGLPDQYKESIIRPWLEERIKSVTSDNLELYCNIYQGLFGISEPLRGALQRASEFDSMEVKLWVLSIAVENKVTEKWVIKLFEELVDTVPIEKIAQKFENSWCNFRFYLDFPFSPKARAVIAFSFLNGMQMYPRFEQLPSILLEELSNLKPKGKYRENSLLLWAVYQLPRLSGLSKGEEKRRRRDKLVDLHLPDIANPNAREMINKNVKFMKEFCKVFSEDEEPFVNLMVVLFDFLLDPHNYEKYKEILKKLQKQDKSTETIINVITSFLGISPSDDEKLYEYHKELINFYEYYESEEQYRRDTEELNELINKESKTIRNHPYKLNVWAHYGGDVLLEKFLDVDILIELKRWIENRGFSEKVLSFCIWNLRPIEKMDLEFFDFALEVLEKQMKNKRKSIQWPIDWPLKYESQDPESDQKIIMMNRFKHIFEDILTNYSSIIDPDLQKLEILYWFAVNSLNIDEKNMVMLYKITHNDENFPSMFWYATNRAQPLIVKLLKSRKIEVSRLAATTLLPILINSFFLKRKRIEDRKRMEEIWIGDKFWTLARNKDDIWHSKYIESMSYCRLRWEKKCNEYLKDIKESNKDESLNAWNRVILRADFIELEDRDALLNLLLHILESRDIYPKNIQLVALHRLNLIVSEIPEKFDEEMLNLPLSQRTKALFI</sequence>
<dbReference type="PANTHER" id="PTHR46844:SF1">
    <property type="entry name" value="SLR5058 PROTEIN"/>
    <property type="match status" value="1"/>
</dbReference>
<proteinExistence type="predicted"/>
<accession>A0A1F7XAF7</accession>
<dbReference type="Proteomes" id="UP000177053">
    <property type="component" value="Unassembled WGS sequence"/>
</dbReference>
<gene>
    <name evidence="1" type="ORF">A2Z22_01315</name>
</gene>
<evidence type="ECO:0000313" key="2">
    <source>
        <dbReference type="Proteomes" id="UP000177053"/>
    </source>
</evidence>
<reference evidence="1 2" key="1">
    <citation type="journal article" date="2016" name="Nat. Commun.">
        <title>Thousands of microbial genomes shed light on interconnected biogeochemical processes in an aquifer system.</title>
        <authorList>
            <person name="Anantharaman K."/>
            <person name="Brown C.T."/>
            <person name="Hug L.A."/>
            <person name="Sharon I."/>
            <person name="Castelle C.J."/>
            <person name="Probst A.J."/>
            <person name="Thomas B.C."/>
            <person name="Singh A."/>
            <person name="Wilkins M.J."/>
            <person name="Karaoz U."/>
            <person name="Brodie E.L."/>
            <person name="Williams K.H."/>
            <person name="Hubbard S.S."/>
            <person name="Banfield J.F."/>
        </authorList>
    </citation>
    <scope>NUCLEOTIDE SEQUENCE [LARGE SCALE GENOMIC DNA]</scope>
</reference>
<dbReference type="EMBL" id="MGFS01000005">
    <property type="protein sequence ID" value="OGM12010.1"/>
    <property type="molecule type" value="Genomic_DNA"/>
</dbReference>
<evidence type="ECO:0000313" key="1">
    <source>
        <dbReference type="EMBL" id="OGM12010.1"/>
    </source>
</evidence>
<dbReference type="SUPFAM" id="SSF52540">
    <property type="entry name" value="P-loop containing nucleoside triphosphate hydrolases"/>
    <property type="match status" value="1"/>
</dbReference>
<protein>
    <recommendedName>
        <fullName evidence="3">NACHT domain-containing protein</fullName>
    </recommendedName>
</protein>
<name>A0A1F7XAF7_9BACT</name>
<organism evidence="1 2">
    <name type="scientific">Candidatus Woesebacteria bacterium RBG_16_34_12</name>
    <dbReference type="NCBI Taxonomy" id="1802480"/>
    <lineage>
        <taxon>Bacteria</taxon>
        <taxon>Candidatus Woeseibacteriota</taxon>
    </lineage>
</organism>